<organism evidence="1 2">
    <name type="scientific">Trichinella nativa</name>
    <dbReference type="NCBI Taxonomy" id="6335"/>
    <lineage>
        <taxon>Eukaryota</taxon>
        <taxon>Metazoa</taxon>
        <taxon>Ecdysozoa</taxon>
        <taxon>Nematoda</taxon>
        <taxon>Enoplea</taxon>
        <taxon>Dorylaimia</taxon>
        <taxon>Trichinellida</taxon>
        <taxon>Trichinellidae</taxon>
        <taxon>Trichinella</taxon>
    </lineage>
</organism>
<proteinExistence type="predicted"/>
<dbReference type="EMBL" id="JYDW01000095">
    <property type="protein sequence ID" value="KRZ56380.1"/>
    <property type="molecule type" value="Genomic_DNA"/>
</dbReference>
<dbReference type="Proteomes" id="UP000054721">
    <property type="component" value="Unassembled WGS sequence"/>
</dbReference>
<evidence type="ECO:0000313" key="2">
    <source>
        <dbReference type="Proteomes" id="UP000054721"/>
    </source>
</evidence>
<comment type="caution">
    <text evidence="1">The sequence shown here is derived from an EMBL/GenBank/DDBJ whole genome shotgun (WGS) entry which is preliminary data.</text>
</comment>
<protein>
    <submittedName>
        <fullName evidence="1">Uncharacterized protein</fullName>
    </submittedName>
</protein>
<keyword evidence="2" id="KW-1185">Reference proteome</keyword>
<accession>A0A0V1LAQ2</accession>
<feature type="non-terminal residue" evidence="1">
    <location>
        <position position="1"/>
    </location>
</feature>
<dbReference type="AlphaFoldDB" id="A0A0V1LAQ2"/>
<evidence type="ECO:0000313" key="1">
    <source>
        <dbReference type="EMBL" id="KRZ56380.1"/>
    </source>
</evidence>
<gene>
    <name evidence="1" type="ORF">T02_1709</name>
</gene>
<reference evidence="1 2" key="1">
    <citation type="submission" date="2015-05" db="EMBL/GenBank/DDBJ databases">
        <title>Evolution of Trichinella species and genotypes.</title>
        <authorList>
            <person name="Korhonen P.K."/>
            <person name="Edoardo P."/>
            <person name="Giuseppe L.R."/>
            <person name="Gasser R.B."/>
        </authorList>
    </citation>
    <scope>NUCLEOTIDE SEQUENCE [LARGE SCALE GENOMIC DNA]</scope>
    <source>
        <strain evidence="1">ISS10</strain>
    </source>
</reference>
<sequence length="122" mass="14371">LYAVSKEQLVHLLLDEFQLLKLSDNSIQRSTRHSSYSNGQCERQLKLPKPQFEKQYRTASQRHDQIKRSAIASFPGRELLHLSQWRSFSAQLNVHLLRVVQIRIYFVFFLSIANELIIDEES</sequence>
<name>A0A0V1LAQ2_9BILA</name>